<reference evidence="4 5" key="1">
    <citation type="submission" date="2018-03" db="EMBL/GenBank/DDBJ databases">
        <title>Genomic Encyclopedia of Archaeal and Bacterial Type Strains, Phase II (KMG-II): from individual species to whole genera.</title>
        <authorList>
            <person name="Goeker M."/>
        </authorList>
    </citation>
    <scope>NUCLEOTIDE SEQUENCE [LARGE SCALE GENOMIC DNA]</scope>
    <source>
        <strain evidence="4 5">DSM 28229</strain>
    </source>
</reference>
<evidence type="ECO:0000313" key="5">
    <source>
        <dbReference type="Proteomes" id="UP000245535"/>
    </source>
</evidence>
<name>A0A315ZBG0_SEDFL</name>
<evidence type="ECO:0000313" key="4">
    <source>
        <dbReference type="EMBL" id="PWJ42700.1"/>
    </source>
</evidence>
<dbReference type="RefSeq" id="WP_146201652.1">
    <property type="nucleotide sequence ID" value="NZ_QGDO01000002.1"/>
</dbReference>
<feature type="compositionally biased region" description="Basic and acidic residues" evidence="1">
    <location>
        <begin position="574"/>
        <end position="584"/>
    </location>
</feature>
<organism evidence="4 5">
    <name type="scientific">Sediminitomix flava</name>
    <dbReference type="NCBI Taxonomy" id="379075"/>
    <lineage>
        <taxon>Bacteria</taxon>
        <taxon>Pseudomonadati</taxon>
        <taxon>Bacteroidota</taxon>
        <taxon>Cytophagia</taxon>
        <taxon>Cytophagales</taxon>
        <taxon>Flammeovirgaceae</taxon>
        <taxon>Sediminitomix</taxon>
    </lineage>
</organism>
<proteinExistence type="predicted"/>
<keyword evidence="2" id="KW-0732">Signal</keyword>
<sequence length="2111" mass="237031">MRKLFFVILLLFYASTVFGQNYPVQSSVQLNKPYSLFLSDYTAIGSNKMSVNLWLKDLAKPVLTAKLRLKIEGLNNSIRITSNNYGNYPQLVLESGSPQLLSDSDLQPYFEVRNLNFERGLTQQAFLRTGKLPEGLYRFTIEVLDYFTGRQVSNAGSAIAWMMLNDPPMLNFPADHHEVTQIDPLLITFQWTPRHTASPNAVMGVEYTLELVELRNAQHRQNPAMAFLSAQRFYTVTTFNTTYIYGLSDLPLEAGMHYAWRVRASTEDGADLFKNQGWSEARSFQFGQSCQPVTYLTAEVEGTHAVALEWMDEITHTEFVVEYRIKDSANPNAPWTAERTNQPYLRLKKLEEGTTYEFRVKGLCMGEETDYTETVEAETMEEVEREFVCGAEQVPFNLELQELIPSLNTGDIIWANDFDIELTEVYKESEGFSGEGLMVLPMMNHAKVGVEFDNIKVNPEMRMYVGQIYLTGVSVQPFSDDFYDEYGDYLGAFTDAYSFMKGSGDLYEQFKDFIPEDVGQNIEDKRTGVDEAKEEYKEAKQEKRDAKRAAKEIERAEDEGTQPSQEALSAPSVEEAKQQVADAKKAKQEANKALVDAYMEGLKAVTTELKKVVKDLAEYSSSVAAVISTAPGPLRQQKESEALASGKKIMDFLKKLDGKDAPERSLPDLNNIPKKYLDKINEINALAGIEEDILEMGNSKIAELPQLAQLQMVLGTIMQGKSMIEKGLPTDVSTSIEFVRQSISLLNMALETAGGFINDEGEVKDAEGWSETDWITFQNVEGELGFDHAVLSHPEMGPYYTKIDFGEGKEPYWVPWKAVPKDGTGFVKLVWSKGTPNWSKLSAKDEDGNEVSISSSQTIQVNSSSRKKYYQLFLDEGTGGEPKIVGELNVRGYKPEAKQVYIVKLNGEDRYLPSEAELEERLNEIYGVANVSWEVKPYEDLSLDNWDEDNDGKIDDGQTDELATYTPEMKNIIKAYRNINRPRGDEFVLFWVGSPASGNLDGYMPLSKRYGFIFSSQLGSKENAKRTTAHELGHGAFRLDHTWNVFENIAQGQSQNLMDYNGGSELWKWQWDLIHNPVPMIGFEQNEEEGQSIADREDYIIRIMESIRCGWVSTSDVLIDDWETLQTDGVLLTDITLANGTDLSSVRLKNGAIGASNDSSGDFLMTPQSPTIEESGLYGFKIRYVAKDNRFIEFQSFTKSAVEKLLAYLTPEITDWENNIASRISEMDALLIKAELTDNESDDLKMLVLQTGCALNQIEDVDLRFRLFKFLAHNKGTNWFGYGMEKEMGKIFLDLVTTIPNQTQRGEFYKKLNEDNSGIFRSLLFGWSSMTGDLLKEFHKELAILFNEGNKETLIGELDIFEHTLSEEVYEKLVEQNDYSTIKLLAENNIFLWSDPGLFKFIFSTDGNSVDYDEFNINDNGEISFNIDHVTLGQDYDFSVPINGAKLKPFEPILVLYLTNTSDFFQVDKNLASQPIYRGGFLMLPAINMQLLDENKMNSQLSRGFDAATFVIPFGLFAKAGRWGLAAYETGLFLLQQGFNDYQTDLQTTETGRAVLRAWMITNIVISIAELKGDPSEIFGSLKNLKSKIQKLPTTGKLGKFRESQLSSLENDLLKLEKSVGADLATLEISELLENTASNILSASELSKFKNQFKNSDGLRSIFKNDHTSELTEDLRTWQKAQDLPTEQIADYFDQLQKLDKQLGASKADISAIVNRFESNYDRIDQITTKLATYVKATEGKAGALALMTKLPTNKLDEVLAGIESLTPSNYRTEFLKDVTRTPGNIDNNLKDYIIDNLDKLEGKHIETWFSVKQSFRDKATSFKFLNENVGKTIEEIADANKAGDVSIVKVLEGLDDGADLKTQLRQILKHSGGEDVANLIDADKLRGMGVDPQEMLRVVSQYEGKLALVDYNKKVSSIRDEFVKELNVALGKGIPSGNGTFGKLMNSIYSNGSIKGAIGEAYVKHHKLGAPSMAATGVDKIQFDGAIRDALGLTKKRSPDGFWLEVSGNQLVIYDVKVGSSFDVEQLVDYGKIVEAMTKEGTRKYDKMKEFLSTKGISLDDMDDIEMKYIVLDGGQGGISTAVNKISNAKSTHPEIDNTVKKIITVEGYE</sequence>
<gene>
    <name evidence="4" type="ORF">BC781_102245</name>
</gene>
<dbReference type="Proteomes" id="UP000245535">
    <property type="component" value="Unassembled WGS sequence"/>
</dbReference>
<dbReference type="EMBL" id="QGDO01000002">
    <property type="protein sequence ID" value="PWJ42700.1"/>
    <property type="molecule type" value="Genomic_DNA"/>
</dbReference>
<dbReference type="Gene3D" id="2.60.40.10">
    <property type="entry name" value="Immunoglobulins"/>
    <property type="match status" value="2"/>
</dbReference>
<dbReference type="InterPro" id="IPR003961">
    <property type="entry name" value="FN3_dom"/>
</dbReference>
<dbReference type="InterPro" id="IPR013783">
    <property type="entry name" value="Ig-like_fold"/>
</dbReference>
<dbReference type="InterPro" id="IPR036116">
    <property type="entry name" value="FN3_sf"/>
</dbReference>
<evidence type="ECO:0000256" key="1">
    <source>
        <dbReference type="SAM" id="MobiDB-lite"/>
    </source>
</evidence>
<feature type="chain" id="PRO_5016251879" description="Fibronectin type-III domain-containing protein" evidence="2">
    <location>
        <begin position="20"/>
        <end position="2111"/>
    </location>
</feature>
<dbReference type="CDD" id="cd00063">
    <property type="entry name" value="FN3"/>
    <property type="match status" value="1"/>
</dbReference>
<evidence type="ECO:0000256" key="2">
    <source>
        <dbReference type="SAM" id="SignalP"/>
    </source>
</evidence>
<feature type="region of interest" description="Disordered" evidence="1">
    <location>
        <begin position="530"/>
        <end position="584"/>
    </location>
</feature>
<accession>A0A315ZBG0</accession>
<feature type="compositionally biased region" description="Basic and acidic residues" evidence="1">
    <location>
        <begin position="530"/>
        <end position="554"/>
    </location>
</feature>
<keyword evidence="5" id="KW-1185">Reference proteome</keyword>
<feature type="signal peptide" evidence="2">
    <location>
        <begin position="1"/>
        <end position="19"/>
    </location>
</feature>
<protein>
    <recommendedName>
        <fullName evidence="3">Fibronectin type-III domain-containing protein</fullName>
    </recommendedName>
</protein>
<feature type="domain" description="Fibronectin type-III" evidence="3">
    <location>
        <begin position="292"/>
        <end position="382"/>
    </location>
</feature>
<dbReference type="PROSITE" id="PS50853">
    <property type="entry name" value="FN3"/>
    <property type="match status" value="1"/>
</dbReference>
<evidence type="ECO:0000259" key="3">
    <source>
        <dbReference type="PROSITE" id="PS50853"/>
    </source>
</evidence>
<dbReference type="OrthoDB" id="1521695at2"/>
<comment type="caution">
    <text evidence="4">The sequence shown here is derived from an EMBL/GenBank/DDBJ whole genome shotgun (WGS) entry which is preliminary data.</text>
</comment>
<dbReference type="SUPFAM" id="SSF49265">
    <property type="entry name" value="Fibronectin type III"/>
    <property type="match status" value="1"/>
</dbReference>